<dbReference type="Pfam" id="PF03992">
    <property type="entry name" value="ABM"/>
    <property type="match status" value="1"/>
</dbReference>
<dbReference type="KEGG" id="pfy:PFICI_09771"/>
<dbReference type="OMA" id="ITWVENW"/>
<evidence type="ECO:0000313" key="3">
    <source>
        <dbReference type="Proteomes" id="UP000030651"/>
    </source>
</evidence>
<dbReference type="InterPro" id="IPR007138">
    <property type="entry name" value="ABM_dom"/>
</dbReference>
<dbReference type="Proteomes" id="UP000030651">
    <property type="component" value="Unassembled WGS sequence"/>
</dbReference>
<dbReference type="InParanoid" id="W3WV53"/>
<dbReference type="InterPro" id="IPR011008">
    <property type="entry name" value="Dimeric_a/b-barrel"/>
</dbReference>
<dbReference type="SUPFAM" id="SSF54909">
    <property type="entry name" value="Dimeric alpha+beta barrel"/>
    <property type="match status" value="1"/>
</dbReference>
<proteinExistence type="predicted"/>
<sequence length="119" mass="14136">MAQAKQLTVFVTLHIKPELIEDFKAAHRPVWNACAAEPQCLFFDVWEDPENVGHFRFVEVWNESKEWFEKEQLTKPYYASMWPKSQATWVVEPKVEYFERSGEASIYRNAFLDQSKLMD</sequence>
<dbReference type="RefSeq" id="XP_007836543.1">
    <property type="nucleotide sequence ID" value="XM_007838352.1"/>
</dbReference>
<feature type="domain" description="ABM" evidence="1">
    <location>
        <begin position="8"/>
        <end position="64"/>
    </location>
</feature>
<evidence type="ECO:0000313" key="2">
    <source>
        <dbReference type="EMBL" id="ETS77709.1"/>
    </source>
</evidence>
<dbReference type="AlphaFoldDB" id="W3WV53"/>
<keyword evidence="3" id="KW-1185">Reference proteome</keyword>
<dbReference type="GeneID" id="19274784"/>
<dbReference type="Gene3D" id="3.30.70.100">
    <property type="match status" value="1"/>
</dbReference>
<dbReference type="eggNOG" id="ENOG502S55M">
    <property type="taxonomic scope" value="Eukaryota"/>
</dbReference>
<dbReference type="OrthoDB" id="4126315at2759"/>
<reference evidence="3" key="1">
    <citation type="journal article" date="2015" name="BMC Genomics">
        <title>Genomic and transcriptomic analysis of the endophytic fungus Pestalotiopsis fici reveals its lifestyle and high potential for synthesis of natural products.</title>
        <authorList>
            <person name="Wang X."/>
            <person name="Zhang X."/>
            <person name="Liu L."/>
            <person name="Xiang M."/>
            <person name="Wang W."/>
            <person name="Sun X."/>
            <person name="Che Y."/>
            <person name="Guo L."/>
            <person name="Liu G."/>
            <person name="Guo L."/>
            <person name="Wang C."/>
            <person name="Yin W.B."/>
            <person name="Stadler M."/>
            <person name="Zhang X."/>
            <person name="Liu X."/>
        </authorList>
    </citation>
    <scope>NUCLEOTIDE SEQUENCE [LARGE SCALE GENOMIC DNA]</scope>
    <source>
        <strain evidence="3">W106-1 / CGMCC3.15140</strain>
    </source>
</reference>
<dbReference type="EMBL" id="KI912115">
    <property type="protein sequence ID" value="ETS77709.1"/>
    <property type="molecule type" value="Genomic_DNA"/>
</dbReference>
<dbReference type="HOGENOM" id="CLU_147503_1_0_1"/>
<gene>
    <name evidence="2" type="ORF">PFICI_09771</name>
</gene>
<evidence type="ECO:0000259" key="1">
    <source>
        <dbReference type="Pfam" id="PF03992"/>
    </source>
</evidence>
<organism evidence="2 3">
    <name type="scientific">Pestalotiopsis fici (strain W106-1 / CGMCC3.15140)</name>
    <dbReference type="NCBI Taxonomy" id="1229662"/>
    <lineage>
        <taxon>Eukaryota</taxon>
        <taxon>Fungi</taxon>
        <taxon>Dikarya</taxon>
        <taxon>Ascomycota</taxon>
        <taxon>Pezizomycotina</taxon>
        <taxon>Sordariomycetes</taxon>
        <taxon>Xylariomycetidae</taxon>
        <taxon>Amphisphaeriales</taxon>
        <taxon>Sporocadaceae</taxon>
        <taxon>Pestalotiopsis</taxon>
    </lineage>
</organism>
<name>W3WV53_PESFW</name>
<accession>W3WV53</accession>
<protein>
    <recommendedName>
        <fullName evidence="1">ABM domain-containing protein</fullName>
    </recommendedName>
</protein>